<name>A0ABY7FR27_MYAAR</name>
<keyword evidence="3" id="KW-1185">Reference proteome</keyword>
<reference evidence="2" key="1">
    <citation type="submission" date="2022-11" db="EMBL/GenBank/DDBJ databases">
        <title>Centuries of genome instability and evolution in soft-shell clam transmissible cancer (bioRxiv).</title>
        <authorList>
            <person name="Hart S.F.M."/>
            <person name="Yonemitsu M.A."/>
            <person name="Giersch R.M."/>
            <person name="Beal B.F."/>
            <person name="Arriagada G."/>
            <person name="Davis B.W."/>
            <person name="Ostrander E.A."/>
            <person name="Goff S.P."/>
            <person name="Metzger M.J."/>
        </authorList>
    </citation>
    <scope>NUCLEOTIDE SEQUENCE</scope>
    <source>
        <strain evidence="2">MELC-2E11</strain>
        <tissue evidence="2">Siphon/mantle</tissue>
    </source>
</reference>
<proteinExistence type="predicted"/>
<dbReference type="EMBL" id="CP111024">
    <property type="protein sequence ID" value="WAR24673.1"/>
    <property type="molecule type" value="Genomic_DNA"/>
</dbReference>
<evidence type="ECO:0000313" key="2">
    <source>
        <dbReference type="EMBL" id="WAR24673.1"/>
    </source>
</evidence>
<sequence length="482" mass="54091">RIEGGVSSLSVEERCIPTCTFLNNIPNWTFLCDGDRSTCAWQCAAQRMGYDEGLTYHCAQYYENYELKRNKIEYIEACAPERFCNAGEEPYVTFSFDDVVRSPRNAKINCVPCANPNFYNSQAGKSSASYSRCYQQKFNKCIPEDHKINCGEISWRNQKETDGYCRCDARNGYAPENENVKTRCFYSDEFCAHKTCPQPSQALLLNYTCGDKCPSGMHRTEYSDECYPKKLDQTTKSTPTIWTSQNIFSTHGVEGKGNSDGLNKSILVLTIIVGIIVVLLLLLIVIFSAHIIHQTINKMFNQMAGDKFNGQKEEPLHSGHARSKGIEISLFQQVHDPTDTSSLEFEETSFNTLPDHIILGNGHIEDQSVSETPLLSGTGYEEKTDRTRTVSIEARDVNADINTGSCQTTSGIADGNTLSKNWELCHCDKSDGLCNKNLQLIAQKCGAISSLRADLELSTDLVLVKALQDWRAKITRENRNEH</sequence>
<keyword evidence="1" id="KW-1133">Transmembrane helix</keyword>
<organism evidence="2 3">
    <name type="scientific">Mya arenaria</name>
    <name type="common">Soft-shell clam</name>
    <dbReference type="NCBI Taxonomy" id="6604"/>
    <lineage>
        <taxon>Eukaryota</taxon>
        <taxon>Metazoa</taxon>
        <taxon>Spiralia</taxon>
        <taxon>Lophotrochozoa</taxon>
        <taxon>Mollusca</taxon>
        <taxon>Bivalvia</taxon>
        <taxon>Autobranchia</taxon>
        <taxon>Heteroconchia</taxon>
        <taxon>Euheterodonta</taxon>
        <taxon>Imparidentia</taxon>
        <taxon>Neoheterodontei</taxon>
        <taxon>Myida</taxon>
        <taxon>Myoidea</taxon>
        <taxon>Myidae</taxon>
        <taxon>Mya</taxon>
    </lineage>
</organism>
<protein>
    <submittedName>
        <fullName evidence="2">Uncharacterized protein</fullName>
    </submittedName>
</protein>
<dbReference type="Proteomes" id="UP001164746">
    <property type="component" value="Chromosome 13"/>
</dbReference>
<feature type="transmembrane region" description="Helical" evidence="1">
    <location>
        <begin position="266"/>
        <end position="292"/>
    </location>
</feature>
<keyword evidence="1" id="KW-0472">Membrane</keyword>
<feature type="non-terminal residue" evidence="2">
    <location>
        <position position="482"/>
    </location>
</feature>
<accession>A0ABY7FR27</accession>
<evidence type="ECO:0000256" key="1">
    <source>
        <dbReference type="SAM" id="Phobius"/>
    </source>
</evidence>
<feature type="non-terminal residue" evidence="2">
    <location>
        <position position="1"/>
    </location>
</feature>
<gene>
    <name evidence="2" type="ORF">MAR_038342</name>
</gene>
<keyword evidence="1" id="KW-0812">Transmembrane</keyword>
<evidence type="ECO:0000313" key="3">
    <source>
        <dbReference type="Proteomes" id="UP001164746"/>
    </source>
</evidence>